<feature type="domain" description="NB-ARC" evidence="5">
    <location>
        <begin position="174"/>
        <end position="343"/>
    </location>
</feature>
<dbReference type="GO" id="GO:0005524">
    <property type="term" value="F:ATP binding"/>
    <property type="evidence" value="ECO:0007669"/>
    <property type="project" value="UniProtKB-KW"/>
</dbReference>
<dbReference type="Pfam" id="PF23598">
    <property type="entry name" value="LRR_14"/>
    <property type="match status" value="1"/>
</dbReference>
<dbReference type="Gene3D" id="1.10.10.10">
    <property type="entry name" value="Winged helix-like DNA-binding domain superfamily/Winged helix DNA-binding domain"/>
    <property type="match status" value="1"/>
</dbReference>
<dbReference type="InterPro" id="IPR036388">
    <property type="entry name" value="WH-like_DNA-bd_sf"/>
</dbReference>
<accession>A0A059D1U0</accession>
<evidence type="ECO:0000259" key="7">
    <source>
        <dbReference type="Pfam" id="PF23559"/>
    </source>
</evidence>
<proteinExistence type="predicted"/>
<dbReference type="GO" id="GO:0043531">
    <property type="term" value="F:ADP binding"/>
    <property type="evidence" value="ECO:0007669"/>
    <property type="project" value="InterPro"/>
</dbReference>
<dbReference type="InterPro" id="IPR055414">
    <property type="entry name" value="LRR_R13L4/SHOC2-like"/>
</dbReference>
<dbReference type="Gene3D" id="1.10.8.430">
    <property type="entry name" value="Helical domain of apoptotic protease-activating factors"/>
    <property type="match status" value="1"/>
</dbReference>
<evidence type="ECO:0000256" key="4">
    <source>
        <dbReference type="ARBA" id="ARBA00022840"/>
    </source>
</evidence>
<dbReference type="Gene3D" id="3.40.50.300">
    <property type="entry name" value="P-loop containing nucleotide triphosphate hydrolases"/>
    <property type="match status" value="1"/>
</dbReference>
<evidence type="ECO:0000313" key="9">
    <source>
        <dbReference type="EMBL" id="KCW84381.1"/>
    </source>
</evidence>
<dbReference type="GO" id="GO:0006952">
    <property type="term" value="P:defense response"/>
    <property type="evidence" value="ECO:0007669"/>
    <property type="project" value="UniProtKB-KW"/>
</dbReference>
<sequence length="1058" mass="121182">MAEAVISIGASILADRITQALEKVGKLGAVKRELQMLRSTATMLHAVLKDAEEQPQQSSQIKDLVEKLKEAFYDLQDVLEEFDIEAMRQELRGDNQMIKVIRTFFSSSNQLAFGLKMSRKIREVRERLVAIKADNKVLLDKLPMNSQAKRGRRKREETHSFIREEDIIGRDNDKKNVMKFLLDLDVKEDVSILPIVGIGGLGKTALAKIVYNDKMVSKHFDLKMWVCVSNDFDIKKIVKNIIVCVEEKEPSYNVMDRLQIKLRTIIDRKRYLLVLDDLWDANLETWSDLKSLLMGGAKGSKILITTRLPLVAKITSPALPLLLEGLSESNSLDLLMRMAVQKEGGIQDLDMRTIGEEIVRKCFGVPLVIRTIGGLLFQKETEDEWLRFKDVELPKVSRTEDPIISILKLSYDHLPSHLKQCFAICSLFPKDYEIKKHALVDLWMAEGFIQPSNSGKLLEDIAHEYFMDLCWSNFFQDFKKDPYTKEETCKMHDLMHDLACLIAGNRCWVARDDTNQINERTRHISFGSTFNLMGELPISRLKPSVLRTFLGTIGGWGRNLTSEVDLRQLIQNFKRLRILDLHTTKVEKVPRSICELKYLTYLNFSYSETLKRLPNSITRLQSLQTLNLHSCYVLEELPSDIRKLVSLRNLDIDGCSKLSYLPRGIGKLSSLQRLTNFILPKDKARAKNYCGLGELKGLNNIRGQLSIENLGYVTNTEVKCEDEILMGKHSLESLVLSWGNFNIDDVVIDEVLFDRLKPPSNLQRLKIWKYKVDVSFGACERCECLPPLDRLPRLKSLYIEDLPELEYIESDQSSPSPASFPSLLELEIIGCEKLKTMPLTPHLEELVLNKANGALLINQMMLGLNKLKRLVIRYTKFPECLLEEGFQSLTSLESLLIWQCHQLTSLWQGMRHLSSLVDLCIWDCEELDISKDESGNILDFHGCLHSLRSVTISELPKLTSLPQWLLQARNLERLAICGCRNLKAIPEQIEALQSLQRLDIGSGCSSLTSFPETMRRLTSLTHLRIYNCRELEKRCERQAGEHWDKIAHIPNINIGRRI</sequence>
<keyword evidence="3" id="KW-0611">Plant defense</keyword>
<dbReference type="Gene3D" id="1.20.5.4130">
    <property type="match status" value="1"/>
</dbReference>
<dbReference type="SUPFAM" id="SSF52540">
    <property type="entry name" value="P-loop containing nucleoside triphosphate hydrolases"/>
    <property type="match status" value="1"/>
</dbReference>
<dbReference type="InterPro" id="IPR042197">
    <property type="entry name" value="Apaf_helical"/>
</dbReference>
<evidence type="ECO:0000259" key="8">
    <source>
        <dbReference type="Pfam" id="PF23598"/>
    </source>
</evidence>
<feature type="domain" description="Disease resistance protein winged helix" evidence="7">
    <location>
        <begin position="427"/>
        <end position="499"/>
    </location>
</feature>
<keyword evidence="2" id="KW-0547">Nucleotide-binding</keyword>
<evidence type="ECO:0000259" key="6">
    <source>
        <dbReference type="Pfam" id="PF18052"/>
    </source>
</evidence>
<dbReference type="InterPro" id="IPR032675">
    <property type="entry name" value="LRR_dom_sf"/>
</dbReference>
<dbReference type="InParanoid" id="A0A059D1U0"/>
<dbReference type="FunFam" id="3.40.50.300:FF:001091">
    <property type="entry name" value="Probable disease resistance protein At1g61300"/>
    <property type="match status" value="1"/>
</dbReference>
<dbReference type="Pfam" id="PF00931">
    <property type="entry name" value="NB-ARC"/>
    <property type="match status" value="1"/>
</dbReference>
<evidence type="ECO:0000256" key="3">
    <source>
        <dbReference type="ARBA" id="ARBA00022821"/>
    </source>
</evidence>
<dbReference type="SUPFAM" id="SSF52058">
    <property type="entry name" value="L domain-like"/>
    <property type="match status" value="1"/>
</dbReference>
<gene>
    <name evidence="9" type="ORF">EUGRSUZ_B01230</name>
</gene>
<evidence type="ECO:0000259" key="5">
    <source>
        <dbReference type="Pfam" id="PF00931"/>
    </source>
</evidence>
<dbReference type="EMBL" id="KK198754">
    <property type="protein sequence ID" value="KCW84381.1"/>
    <property type="molecule type" value="Genomic_DNA"/>
</dbReference>
<feature type="domain" description="Disease resistance R13L4/SHOC-2-like LRR" evidence="8">
    <location>
        <begin position="566"/>
        <end position="772"/>
    </location>
</feature>
<evidence type="ECO:0000256" key="2">
    <source>
        <dbReference type="ARBA" id="ARBA00022741"/>
    </source>
</evidence>
<name>A0A059D1U0_EUCGR</name>
<feature type="domain" description="Disease resistance N-terminal" evidence="6">
    <location>
        <begin position="12"/>
        <end position="96"/>
    </location>
</feature>
<dbReference type="InterPro" id="IPR041118">
    <property type="entry name" value="Rx_N"/>
</dbReference>
<dbReference type="InterPro" id="IPR058922">
    <property type="entry name" value="WHD_DRP"/>
</dbReference>
<dbReference type="eggNOG" id="KOG4658">
    <property type="taxonomic scope" value="Eukaryota"/>
</dbReference>
<evidence type="ECO:0000256" key="1">
    <source>
        <dbReference type="ARBA" id="ARBA00022737"/>
    </source>
</evidence>
<dbReference type="InterPro" id="IPR002182">
    <property type="entry name" value="NB-ARC"/>
</dbReference>
<dbReference type="PRINTS" id="PR00364">
    <property type="entry name" value="DISEASERSIST"/>
</dbReference>
<keyword evidence="4" id="KW-0067">ATP-binding</keyword>
<dbReference type="InterPro" id="IPR027417">
    <property type="entry name" value="P-loop_NTPase"/>
</dbReference>
<organism evidence="9">
    <name type="scientific">Eucalyptus grandis</name>
    <name type="common">Flooded gum</name>
    <dbReference type="NCBI Taxonomy" id="71139"/>
    <lineage>
        <taxon>Eukaryota</taxon>
        <taxon>Viridiplantae</taxon>
        <taxon>Streptophyta</taxon>
        <taxon>Embryophyta</taxon>
        <taxon>Tracheophyta</taxon>
        <taxon>Spermatophyta</taxon>
        <taxon>Magnoliopsida</taxon>
        <taxon>eudicotyledons</taxon>
        <taxon>Gunneridae</taxon>
        <taxon>Pentapetalae</taxon>
        <taxon>rosids</taxon>
        <taxon>malvids</taxon>
        <taxon>Myrtales</taxon>
        <taxon>Myrtaceae</taxon>
        <taxon>Myrtoideae</taxon>
        <taxon>Eucalypteae</taxon>
        <taxon>Eucalyptus</taxon>
    </lineage>
</organism>
<dbReference type="OMA" id="GECEHEN"/>
<dbReference type="PANTHER" id="PTHR36766">
    <property type="entry name" value="PLANT BROAD-SPECTRUM MILDEW RESISTANCE PROTEIN RPW8"/>
    <property type="match status" value="1"/>
</dbReference>
<keyword evidence="1" id="KW-0677">Repeat</keyword>
<dbReference type="FunFam" id="1.10.10.10:FF:000322">
    <property type="entry name" value="Probable disease resistance protein At1g63360"/>
    <property type="match status" value="1"/>
</dbReference>
<reference evidence="9" key="1">
    <citation type="submission" date="2013-07" db="EMBL/GenBank/DDBJ databases">
        <title>The genome of Eucalyptus grandis.</title>
        <authorList>
            <person name="Schmutz J."/>
            <person name="Hayes R."/>
            <person name="Myburg A."/>
            <person name="Tuskan G."/>
            <person name="Grattapaglia D."/>
            <person name="Rokhsar D.S."/>
        </authorList>
    </citation>
    <scope>NUCLEOTIDE SEQUENCE</scope>
    <source>
        <tissue evidence="9">Leaf extractions</tissue>
    </source>
</reference>
<dbReference type="Pfam" id="PF18052">
    <property type="entry name" value="Rx_N"/>
    <property type="match status" value="1"/>
</dbReference>
<protein>
    <recommendedName>
        <fullName evidence="10">NB-ARC domain-containing protein</fullName>
    </recommendedName>
</protein>
<evidence type="ECO:0008006" key="10">
    <source>
        <dbReference type="Google" id="ProtNLM"/>
    </source>
</evidence>
<dbReference type="Gramene" id="KCW84381">
    <property type="protein sequence ID" value="KCW84381"/>
    <property type="gene ID" value="EUGRSUZ_B01230"/>
</dbReference>
<dbReference type="PANTHER" id="PTHR36766:SF40">
    <property type="entry name" value="DISEASE RESISTANCE PROTEIN RGA3"/>
    <property type="match status" value="1"/>
</dbReference>
<dbReference type="GO" id="GO:0051707">
    <property type="term" value="P:response to other organism"/>
    <property type="evidence" value="ECO:0007669"/>
    <property type="project" value="UniProtKB-ARBA"/>
</dbReference>
<dbReference type="Pfam" id="PF23559">
    <property type="entry name" value="WHD_DRP"/>
    <property type="match status" value="1"/>
</dbReference>
<dbReference type="AlphaFoldDB" id="A0A059D1U0"/>
<dbReference type="Gene3D" id="3.80.10.10">
    <property type="entry name" value="Ribonuclease Inhibitor"/>
    <property type="match status" value="3"/>
</dbReference>